<feature type="transmembrane region" description="Helical" evidence="8">
    <location>
        <begin position="231"/>
        <end position="252"/>
    </location>
</feature>
<evidence type="ECO:0000256" key="6">
    <source>
        <dbReference type="ARBA" id="ARBA00022989"/>
    </source>
</evidence>
<dbReference type="NCBIfam" id="TIGR00797">
    <property type="entry name" value="matE"/>
    <property type="match status" value="1"/>
</dbReference>
<comment type="caution">
    <text evidence="9">The sequence shown here is derived from an EMBL/GenBank/DDBJ whole genome shotgun (WGS) entry which is preliminary data.</text>
</comment>
<reference evidence="9 10" key="1">
    <citation type="submission" date="2019-09" db="EMBL/GenBank/DDBJ databases">
        <title>Phylogeny of genus Pseudoclavibacter and closely related genus.</title>
        <authorList>
            <person name="Li Y."/>
        </authorList>
    </citation>
    <scope>NUCLEOTIDE SEQUENCE [LARGE SCALE GENOMIC DNA]</scope>
    <source>
        <strain evidence="9 10">THG-MD12</strain>
    </source>
</reference>
<evidence type="ECO:0000256" key="2">
    <source>
        <dbReference type="ARBA" id="ARBA00010199"/>
    </source>
</evidence>
<feature type="transmembrane region" description="Helical" evidence="8">
    <location>
        <begin position="357"/>
        <end position="380"/>
    </location>
</feature>
<feature type="transmembrane region" description="Helical" evidence="8">
    <location>
        <begin position="56"/>
        <end position="76"/>
    </location>
</feature>
<evidence type="ECO:0000256" key="5">
    <source>
        <dbReference type="ARBA" id="ARBA00022692"/>
    </source>
</evidence>
<feature type="transmembrane region" description="Helical" evidence="8">
    <location>
        <begin position="386"/>
        <end position="410"/>
    </location>
</feature>
<keyword evidence="10" id="KW-1185">Reference proteome</keyword>
<dbReference type="InterPro" id="IPR048279">
    <property type="entry name" value="MdtK-like"/>
</dbReference>
<protein>
    <submittedName>
        <fullName evidence="9">MATE family efflux transporter</fullName>
    </submittedName>
</protein>
<evidence type="ECO:0000256" key="1">
    <source>
        <dbReference type="ARBA" id="ARBA00004651"/>
    </source>
</evidence>
<dbReference type="PANTHER" id="PTHR42893:SF46">
    <property type="entry name" value="PROTEIN DETOXIFICATION 44, CHLOROPLASTIC"/>
    <property type="match status" value="1"/>
</dbReference>
<dbReference type="GO" id="GO:0042910">
    <property type="term" value="F:xenobiotic transmembrane transporter activity"/>
    <property type="evidence" value="ECO:0007669"/>
    <property type="project" value="InterPro"/>
</dbReference>
<dbReference type="InterPro" id="IPR044644">
    <property type="entry name" value="DinF-like"/>
</dbReference>
<feature type="transmembrane region" description="Helical" evidence="8">
    <location>
        <begin position="448"/>
        <end position="470"/>
    </location>
</feature>
<proteinExistence type="inferred from homology"/>
<evidence type="ECO:0000313" key="9">
    <source>
        <dbReference type="EMBL" id="KAB1637739.1"/>
    </source>
</evidence>
<dbReference type="Pfam" id="PF01554">
    <property type="entry name" value="MatE"/>
    <property type="match status" value="2"/>
</dbReference>
<evidence type="ECO:0000313" key="10">
    <source>
        <dbReference type="Proteomes" id="UP000490386"/>
    </source>
</evidence>
<accession>A0A7J5B1W8</accession>
<sequence>MPLRLGHTTDTDAGIISGRTRSAVGLPTLCDNDLVRASDGPSPRDRTDDRTLDRSILTLAVPAFGALVAEPLFLLTDTALVGHLGDTALAGLGVAATILHTVVGIMVFLAYTTTPVVARLLGSGDRPGAVRAGIEGMWLAAFCGLVLLLVGLPLSAPLVGVFTSDPGAIEAANTYLSLSLWGLPAMLLVIAAMGLLRGLQNTKVPLVVAIAGFAVNAGLNAVFIYGFGWGIAGSAIGTVIAQWGMAVVYIVIAIRAGRELGVSLRPGIGDPRIVFSANAFMVLRTLTLRASLVVLVWAAGQQGVAELAALQILLSINSLIAFTLDALAIAGQAMVGHALGAGETKRVTAISRRLKQWGFWFGLILAVVFAALAWVLGYVFTSDPAVLALLPVGLLILAAGTPIAGFVYVLDGILIGAGDVRYLALAGIPPLLVLVAGVAIVLPLGMQGAAGLGLLWASYAVGTMGARALVLGARERGTKWLVPGAAR</sequence>
<feature type="transmembrane region" description="Helical" evidence="8">
    <location>
        <begin position="206"/>
        <end position="225"/>
    </location>
</feature>
<keyword evidence="7 8" id="KW-0472">Membrane</keyword>
<dbReference type="InterPro" id="IPR002528">
    <property type="entry name" value="MATE_fam"/>
</dbReference>
<keyword evidence="4" id="KW-1003">Cell membrane</keyword>
<dbReference type="GO" id="GO:0015297">
    <property type="term" value="F:antiporter activity"/>
    <property type="evidence" value="ECO:0007669"/>
    <property type="project" value="InterPro"/>
</dbReference>
<feature type="transmembrane region" description="Helical" evidence="8">
    <location>
        <begin position="273"/>
        <end position="300"/>
    </location>
</feature>
<dbReference type="CDD" id="cd13136">
    <property type="entry name" value="MATE_DinF_like"/>
    <property type="match status" value="1"/>
</dbReference>
<keyword evidence="5 8" id="KW-0812">Transmembrane</keyword>
<comment type="subcellular location">
    <subcellularLocation>
        <location evidence="1">Cell membrane</location>
        <topology evidence="1">Multi-pass membrane protein</topology>
    </subcellularLocation>
</comment>
<dbReference type="AlphaFoldDB" id="A0A7J5B1W8"/>
<evidence type="ECO:0000256" key="7">
    <source>
        <dbReference type="ARBA" id="ARBA00023136"/>
    </source>
</evidence>
<evidence type="ECO:0000256" key="4">
    <source>
        <dbReference type="ARBA" id="ARBA00022475"/>
    </source>
</evidence>
<feature type="transmembrane region" description="Helical" evidence="8">
    <location>
        <begin position="312"/>
        <end position="336"/>
    </location>
</feature>
<feature type="transmembrane region" description="Helical" evidence="8">
    <location>
        <begin position="174"/>
        <end position="194"/>
    </location>
</feature>
<dbReference type="PIRSF" id="PIRSF006603">
    <property type="entry name" value="DinF"/>
    <property type="match status" value="1"/>
</dbReference>
<evidence type="ECO:0000256" key="8">
    <source>
        <dbReference type="SAM" id="Phobius"/>
    </source>
</evidence>
<keyword evidence="3" id="KW-0813">Transport</keyword>
<feature type="transmembrane region" description="Helical" evidence="8">
    <location>
        <begin position="422"/>
        <end position="442"/>
    </location>
</feature>
<name>A0A7J5B1W8_9MICO</name>
<gene>
    <name evidence="9" type="ORF">F8O03_11095</name>
</gene>
<dbReference type="Proteomes" id="UP000490386">
    <property type="component" value="Unassembled WGS sequence"/>
</dbReference>
<dbReference type="EMBL" id="WBJX01000003">
    <property type="protein sequence ID" value="KAB1637739.1"/>
    <property type="molecule type" value="Genomic_DNA"/>
</dbReference>
<evidence type="ECO:0000256" key="3">
    <source>
        <dbReference type="ARBA" id="ARBA00022448"/>
    </source>
</evidence>
<dbReference type="GO" id="GO:0005886">
    <property type="term" value="C:plasma membrane"/>
    <property type="evidence" value="ECO:0007669"/>
    <property type="project" value="UniProtKB-SubCell"/>
</dbReference>
<dbReference type="PANTHER" id="PTHR42893">
    <property type="entry name" value="PROTEIN DETOXIFICATION 44, CHLOROPLASTIC-RELATED"/>
    <property type="match status" value="1"/>
</dbReference>
<organism evidence="9 10">
    <name type="scientific">Pseudoclavibacter terrae</name>
    <dbReference type="NCBI Taxonomy" id="1530195"/>
    <lineage>
        <taxon>Bacteria</taxon>
        <taxon>Bacillati</taxon>
        <taxon>Actinomycetota</taxon>
        <taxon>Actinomycetes</taxon>
        <taxon>Micrococcales</taxon>
        <taxon>Microbacteriaceae</taxon>
        <taxon>Pseudoclavibacter</taxon>
    </lineage>
</organism>
<feature type="transmembrane region" description="Helical" evidence="8">
    <location>
        <begin position="132"/>
        <end position="154"/>
    </location>
</feature>
<comment type="similarity">
    <text evidence="2">Belongs to the multi antimicrobial extrusion (MATE) (TC 2.A.66.1) family.</text>
</comment>
<keyword evidence="6 8" id="KW-1133">Transmembrane helix</keyword>
<dbReference type="OrthoDB" id="5242355at2"/>
<feature type="transmembrane region" description="Helical" evidence="8">
    <location>
        <begin position="88"/>
        <end position="111"/>
    </location>
</feature>